<dbReference type="EMBL" id="JARK01001409">
    <property type="protein sequence ID" value="EYC06884.1"/>
    <property type="molecule type" value="Genomic_DNA"/>
</dbReference>
<dbReference type="Proteomes" id="UP000024635">
    <property type="component" value="Unassembled WGS sequence"/>
</dbReference>
<evidence type="ECO:0000313" key="2">
    <source>
        <dbReference type="Proteomes" id="UP000024635"/>
    </source>
</evidence>
<reference evidence="2" key="1">
    <citation type="journal article" date="2015" name="Nat. Genet.">
        <title>The genome and transcriptome of the zoonotic hookworm Ancylostoma ceylanicum identify infection-specific gene families.</title>
        <authorList>
            <person name="Schwarz E.M."/>
            <person name="Hu Y."/>
            <person name="Antoshechkin I."/>
            <person name="Miller M.M."/>
            <person name="Sternberg P.W."/>
            <person name="Aroian R.V."/>
        </authorList>
    </citation>
    <scope>NUCLEOTIDE SEQUENCE</scope>
    <source>
        <strain evidence="2">HY135</strain>
    </source>
</reference>
<name>A0A016TV16_9BILA</name>
<organism evidence="1 2">
    <name type="scientific">Ancylostoma ceylanicum</name>
    <dbReference type="NCBI Taxonomy" id="53326"/>
    <lineage>
        <taxon>Eukaryota</taxon>
        <taxon>Metazoa</taxon>
        <taxon>Ecdysozoa</taxon>
        <taxon>Nematoda</taxon>
        <taxon>Chromadorea</taxon>
        <taxon>Rhabditida</taxon>
        <taxon>Rhabditina</taxon>
        <taxon>Rhabditomorpha</taxon>
        <taxon>Strongyloidea</taxon>
        <taxon>Ancylostomatidae</taxon>
        <taxon>Ancylostomatinae</taxon>
        <taxon>Ancylostoma</taxon>
    </lineage>
</organism>
<protein>
    <submittedName>
        <fullName evidence="1">Uncharacterized protein</fullName>
    </submittedName>
</protein>
<evidence type="ECO:0000313" key="1">
    <source>
        <dbReference type="EMBL" id="EYC06884.1"/>
    </source>
</evidence>
<sequence length="80" mass="9048">MAISSKLLPPVCRTRDASAGHVMQRQPLDKKLPRLESIKRQAYIRKTSVPIVTLSNEVVVLAEGLQNPWLVGDGNYWYRS</sequence>
<dbReference type="AlphaFoldDB" id="A0A016TV16"/>
<keyword evidence="2" id="KW-1185">Reference proteome</keyword>
<accession>A0A016TV16</accession>
<proteinExistence type="predicted"/>
<gene>
    <name evidence="1" type="primary">Acey_s0073.g753</name>
    <name evidence="1" type="ORF">Y032_0073g753</name>
</gene>
<comment type="caution">
    <text evidence="1">The sequence shown here is derived from an EMBL/GenBank/DDBJ whole genome shotgun (WGS) entry which is preliminary data.</text>
</comment>